<dbReference type="PANTHER" id="PTHR13140:SF706">
    <property type="entry name" value="DILUTE CLASS UNCONVENTIONAL MYOSIN, ISOFORM C"/>
    <property type="match status" value="1"/>
</dbReference>
<evidence type="ECO:0000256" key="5">
    <source>
        <dbReference type="ARBA" id="ARBA00023203"/>
    </source>
</evidence>
<dbReference type="EMBL" id="AMBO01000243">
    <property type="protein sequence ID" value="EKD03640.1"/>
    <property type="molecule type" value="Genomic_DNA"/>
</dbReference>
<dbReference type="Proteomes" id="UP000006757">
    <property type="component" value="Unassembled WGS sequence"/>
</dbReference>
<proteinExistence type="inferred from homology"/>
<evidence type="ECO:0000256" key="4">
    <source>
        <dbReference type="ARBA" id="ARBA00023175"/>
    </source>
</evidence>
<dbReference type="Gene3D" id="3.40.850.10">
    <property type="entry name" value="Kinesin motor domain"/>
    <property type="match status" value="2"/>
</dbReference>
<keyword evidence="4 6" id="KW-0505">Motor protein</keyword>
<keyword evidence="10" id="KW-1185">Reference proteome</keyword>
<dbReference type="InterPro" id="IPR027417">
    <property type="entry name" value="P-loop_NTPase"/>
</dbReference>
<feature type="compositionally biased region" description="Low complexity" evidence="7">
    <location>
        <begin position="732"/>
        <end position="749"/>
    </location>
</feature>
<dbReference type="GO" id="GO:0005737">
    <property type="term" value="C:cytoplasm"/>
    <property type="evidence" value="ECO:0007669"/>
    <property type="project" value="TreeGrafter"/>
</dbReference>
<dbReference type="PRINTS" id="PR00193">
    <property type="entry name" value="MYOSINHEAVY"/>
</dbReference>
<dbReference type="CDD" id="cd00124">
    <property type="entry name" value="MYSc"/>
    <property type="match status" value="1"/>
</dbReference>
<comment type="caution">
    <text evidence="9">The sequence shown here is derived from an EMBL/GenBank/DDBJ whole genome shotgun (WGS) entry which is preliminary data.</text>
</comment>
<gene>
    <name evidence="9" type="ORF">A1Q2_02057</name>
</gene>
<organism evidence="9 10">
    <name type="scientific">Trichosporon asahii var. asahii (strain CBS 8904)</name>
    <name type="common">Yeast</name>
    <dbReference type="NCBI Taxonomy" id="1220162"/>
    <lineage>
        <taxon>Eukaryota</taxon>
        <taxon>Fungi</taxon>
        <taxon>Dikarya</taxon>
        <taxon>Basidiomycota</taxon>
        <taxon>Agaricomycotina</taxon>
        <taxon>Tremellomycetes</taxon>
        <taxon>Trichosporonales</taxon>
        <taxon>Trichosporonaceae</taxon>
        <taxon>Trichosporon</taxon>
    </lineage>
</organism>
<dbReference type="GO" id="GO:0051015">
    <property type="term" value="F:actin filament binding"/>
    <property type="evidence" value="ECO:0007669"/>
    <property type="project" value="TreeGrafter"/>
</dbReference>
<feature type="region of interest" description="Disordered" evidence="7">
    <location>
        <begin position="693"/>
        <end position="775"/>
    </location>
</feature>
<feature type="domain" description="Myosin motor" evidence="8">
    <location>
        <begin position="8"/>
        <end position="639"/>
    </location>
</feature>
<dbReference type="PANTHER" id="PTHR13140">
    <property type="entry name" value="MYOSIN"/>
    <property type="match status" value="1"/>
</dbReference>
<dbReference type="eggNOG" id="KOG0160">
    <property type="taxonomic scope" value="Eukaryota"/>
</dbReference>
<evidence type="ECO:0000256" key="1">
    <source>
        <dbReference type="ARBA" id="ARBA00022741"/>
    </source>
</evidence>
<dbReference type="PROSITE" id="PS51456">
    <property type="entry name" value="MYOSIN_MOTOR"/>
    <property type="match status" value="1"/>
</dbReference>
<dbReference type="STRING" id="1220162.K1VHT1"/>
<evidence type="ECO:0000256" key="6">
    <source>
        <dbReference type="PROSITE-ProRule" id="PRU00782"/>
    </source>
</evidence>
<keyword evidence="5 6" id="KW-0009">Actin-binding</keyword>
<dbReference type="SUPFAM" id="SSF52540">
    <property type="entry name" value="P-loop containing nucleoside triphosphate hydrolases"/>
    <property type="match status" value="1"/>
</dbReference>
<dbReference type="InterPro" id="IPR036961">
    <property type="entry name" value="Kinesin_motor_dom_sf"/>
</dbReference>
<keyword evidence="1 6" id="KW-0547">Nucleotide-binding</keyword>
<dbReference type="Gene3D" id="1.20.120.720">
    <property type="entry name" value="Myosin VI head, motor domain, U50 subdomain"/>
    <property type="match status" value="1"/>
</dbReference>
<dbReference type="Pfam" id="PF00063">
    <property type="entry name" value="Myosin_head"/>
    <property type="match status" value="2"/>
</dbReference>
<feature type="region of interest" description="Actin-binding" evidence="6">
    <location>
        <begin position="523"/>
        <end position="545"/>
    </location>
</feature>
<dbReference type="GO" id="GO:0016459">
    <property type="term" value="C:myosin complex"/>
    <property type="evidence" value="ECO:0007669"/>
    <property type="project" value="UniProtKB-KW"/>
</dbReference>
<dbReference type="InParanoid" id="K1VHT1"/>
<dbReference type="InterPro" id="IPR001609">
    <property type="entry name" value="Myosin_head_motor_dom-like"/>
</dbReference>
<dbReference type="GO" id="GO:0005524">
    <property type="term" value="F:ATP binding"/>
    <property type="evidence" value="ECO:0007669"/>
    <property type="project" value="UniProtKB-UniRule"/>
</dbReference>
<comment type="similarity">
    <text evidence="6">Belongs to the TRAFAC class myosin-kinesin ATPase superfamily. Myosin family.</text>
</comment>
<dbReference type="GO" id="GO:0000146">
    <property type="term" value="F:microfilament motor activity"/>
    <property type="evidence" value="ECO:0007669"/>
    <property type="project" value="TreeGrafter"/>
</dbReference>
<name>K1VHT1_TRIAC</name>
<evidence type="ECO:0000313" key="9">
    <source>
        <dbReference type="EMBL" id="EKD03640.1"/>
    </source>
</evidence>
<reference evidence="9 10" key="1">
    <citation type="journal article" date="2012" name="Eukaryot. Cell">
        <title>Genome sequence of the Trichosporon asahii environmental strain CBS 8904.</title>
        <authorList>
            <person name="Yang R.Y."/>
            <person name="Li H.T."/>
            <person name="Zhu H."/>
            <person name="Zhou G.P."/>
            <person name="Wang M."/>
            <person name="Wang L."/>
        </authorList>
    </citation>
    <scope>NUCLEOTIDE SEQUENCE [LARGE SCALE GENOMIC DNA]</scope>
    <source>
        <strain evidence="9 10">CBS 8904</strain>
    </source>
</reference>
<sequence>MTTEIKERVSHDLAALPVHTNEALTNVLEGRYDNHEVYTNCGILTLAVNPFANVPGLCELEMLVELTVTDEPDVRRSFYGVPSHSQRPHVYAVAENAYQALFNGDKRNQTVVITGESGSGKTISCNHSIEYLAARGSSGGDLADKLVSASTVLEAFGNAPTVHNANSSRYAKVVNIHFDLKGALTGASVSTFLLERGRVIDDRPFHIVTLLRKLRETGEKPEAFTKICTALSELGLDEEKQERIWSVLEGIDHLIAGNDAPAAECFGLDPQQFHDALTVRTVKAGNVDTVNKPRIGAELKAAQEGLVRALYAWLFEWLVAEVNHALGAADSEGPCISLIDIFGFESFERNTLAQFLINWANEQLQRQLSKDVLERQAEVYMDEGIEMEKPTPQPSCLELIANKPGRKTQTGIACLLDDETRRLGLGLGGTDETFAGNINLECHKLHGYVRSPYTKPNEFVVAHYARQVKYDTRGFLAANSERVDDKLLNCLTSGGEFMQTLVLPRTAGRNSFASVVTSFRKSLDELNNLLTNTRVHYIHCIKPNNEAKAWVFRRDLVSVQVGAAGITQIARFARECGPYRVPHAEMAPYYLVLDTPPNDMQEVVKALSDIAGDPKGVQVGRSFVFFNAAALSKIDAALERKVEVLTRLQSAARRFTTQRSFIERRDAMRRKKEEERRAAEALRKQLEAAAAKERAEAEAARAAKREERERSLSMGKEKEVPNGNGDAGPLSADTTHTTVNTDTTAATETPGSPVSWTSSITEEESVDDLFHTPPVPTREQLVTAPVAKPDFVSLLVREIINSAGDYETTATAGSLLARIVSWHREREMAAVPDKITTELTSGLRALTERNSIPKIWCALSLSQAVLESGYSAPLEALQAQLFDHLMKCIYGPAEKTTTALLGSHDGQHSNHFMESVMHSLTAFPKQIRKGTAYAMFTREYQLLVQAVLTGIGNETAARALRFLESEKSELNVWRMELTTDMREYAGMLNMPLERVLLSMLQTVSEGGLGSLRSKQTIRHPTKATNAALAAAGFQPVDIRSDLQSTLRTANDQCTLPERILDSLVTVRKFHDWEAQAL</sequence>
<protein>
    <submittedName>
        <fullName evidence="9">Class VII unconventional myosin</fullName>
    </submittedName>
</protein>
<dbReference type="OrthoDB" id="6108017at2759"/>
<evidence type="ECO:0000259" key="8">
    <source>
        <dbReference type="PROSITE" id="PS51456"/>
    </source>
</evidence>
<dbReference type="GO" id="GO:0007015">
    <property type="term" value="P:actin filament organization"/>
    <property type="evidence" value="ECO:0007669"/>
    <property type="project" value="TreeGrafter"/>
</dbReference>
<dbReference type="GO" id="GO:0016020">
    <property type="term" value="C:membrane"/>
    <property type="evidence" value="ECO:0007669"/>
    <property type="project" value="TreeGrafter"/>
</dbReference>
<accession>K1VHT1</accession>
<dbReference type="SMART" id="SM00242">
    <property type="entry name" value="MYSc"/>
    <property type="match status" value="1"/>
</dbReference>
<evidence type="ECO:0000256" key="3">
    <source>
        <dbReference type="ARBA" id="ARBA00023123"/>
    </source>
</evidence>
<keyword evidence="2 6" id="KW-0067">ATP-binding</keyword>
<dbReference type="HOGENOM" id="CLU_287608_0_0_1"/>
<dbReference type="AlphaFoldDB" id="K1VHT1"/>
<evidence type="ECO:0000256" key="7">
    <source>
        <dbReference type="SAM" id="MobiDB-lite"/>
    </source>
</evidence>
<evidence type="ECO:0000313" key="10">
    <source>
        <dbReference type="Proteomes" id="UP000006757"/>
    </source>
</evidence>
<evidence type="ECO:0000256" key="2">
    <source>
        <dbReference type="ARBA" id="ARBA00022840"/>
    </source>
</evidence>
<feature type="compositionally biased region" description="Polar residues" evidence="7">
    <location>
        <begin position="750"/>
        <end position="760"/>
    </location>
</feature>
<dbReference type="Gene3D" id="1.20.58.530">
    <property type="match status" value="1"/>
</dbReference>
<keyword evidence="3 6" id="KW-0518">Myosin</keyword>
<feature type="compositionally biased region" description="Basic and acidic residues" evidence="7">
    <location>
        <begin position="693"/>
        <end position="720"/>
    </location>
</feature>
<dbReference type="Gene3D" id="1.20.5.4820">
    <property type="match status" value="1"/>
</dbReference>
<feature type="binding site" evidence="6">
    <location>
        <begin position="115"/>
        <end position="122"/>
    </location>
    <ligand>
        <name>ATP</name>
        <dbReference type="ChEBI" id="CHEBI:30616"/>
    </ligand>
</feature>